<evidence type="ECO:0000256" key="3">
    <source>
        <dbReference type="ARBA" id="ARBA00023125"/>
    </source>
</evidence>
<dbReference type="Gene3D" id="1.10.1420.10">
    <property type="match status" value="1"/>
</dbReference>
<dbReference type="InterPro" id="IPR000432">
    <property type="entry name" value="DNA_mismatch_repair_MutS_C"/>
</dbReference>
<keyword evidence="6" id="KW-1185">Reference proteome</keyword>
<dbReference type="Pfam" id="PF00488">
    <property type="entry name" value="MutS_V"/>
    <property type="match status" value="1"/>
</dbReference>
<dbReference type="PANTHER" id="PTHR11361:SF99">
    <property type="entry name" value="DNA MISMATCH REPAIR PROTEIN"/>
    <property type="match status" value="1"/>
</dbReference>
<dbReference type="PANTHER" id="PTHR11361">
    <property type="entry name" value="DNA MISMATCH REPAIR PROTEIN MUTS FAMILY MEMBER"/>
    <property type="match status" value="1"/>
</dbReference>
<proteinExistence type="predicted"/>
<dbReference type="Gene3D" id="3.40.50.300">
    <property type="entry name" value="P-loop containing nucleotide triphosphate hydrolases"/>
    <property type="match status" value="1"/>
</dbReference>
<dbReference type="SUPFAM" id="SSF52540">
    <property type="entry name" value="P-loop containing nucleoside triphosphate hydrolases"/>
    <property type="match status" value="1"/>
</dbReference>
<dbReference type="GO" id="GO:0006298">
    <property type="term" value="P:mismatch repair"/>
    <property type="evidence" value="ECO:0007669"/>
    <property type="project" value="InterPro"/>
</dbReference>
<dbReference type="EMBL" id="FUZZ01000001">
    <property type="protein sequence ID" value="SKC98223.1"/>
    <property type="molecule type" value="Genomic_DNA"/>
</dbReference>
<dbReference type="GO" id="GO:0140664">
    <property type="term" value="F:ATP-dependent DNA damage sensor activity"/>
    <property type="evidence" value="ECO:0007669"/>
    <property type="project" value="InterPro"/>
</dbReference>
<dbReference type="AlphaFoldDB" id="A0A1T5ND74"/>
<dbReference type="SUPFAM" id="SSF48334">
    <property type="entry name" value="DNA repair protein MutS, domain III"/>
    <property type="match status" value="1"/>
</dbReference>
<evidence type="ECO:0000313" key="5">
    <source>
        <dbReference type="EMBL" id="SKC98223.1"/>
    </source>
</evidence>
<evidence type="ECO:0000256" key="2">
    <source>
        <dbReference type="ARBA" id="ARBA00022840"/>
    </source>
</evidence>
<dbReference type="RefSeq" id="WP_079468417.1">
    <property type="nucleotide sequence ID" value="NZ_FUZZ01000001.1"/>
</dbReference>
<sequence length="440" mass="49978">MSFIADKQTLDDLNLLGKYKSHSIYSLFNKVRTAGGERLLESMFQHPLTTPEEINRRSSTFRYFQEKQLEFPFQNGSFRAAENYLGMGPAGNRVSEMITTVKKKIGHSLLRDDQFTILHNGLLACIAALNALKELLNHMDDNHPHPFREQVKMLLDIFSNHRLKWLTEEKDATQLPLMKVVRYDFLLRNTLRKEMDIILENIYLLDVYTAVSQVAREKNFSYATALPVTDHLIQVDGLRHPGLDNGVPNPLSLHLNRNVMFLTGANMAGKSTLMKSFGIAVYLAHMGFPVAAVSMKFAVRDGLYTSINVPDSLSLGYSHFYAEVMRVKNVAAEVSQKKNLVVIFDELFKGTNVKDAYDATLAVTEAFSQYRNSFFIISTHIIEVGETLKQRCDNLQFAYLPTVMEGTVPRYTYQLETGITTDRHGMMIIENEGILEIILS</sequence>
<dbReference type="InterPro" id="IPR045076">
    <property type="entry name" value="MutS"/>
</dbReference>
<dbReference type="GO" id="GO:0030983">
    <property type="term" value="F:mismatched DNA binding"/>
    <property type="evidence" value="ECO:0007669"/>
    <property type="project" value="InterPro"/>
</dbReference>
<name>A0A1T5ND74_9BACT</name>
<keyword evidence="3" id="KW-0238">DNA-binding</keyword>
<keyword evidence="1" id="KW-0547">Nucleotide-binding</keyword>
<organism evidence="5 6">
    <name type="scientific">Chitinophaga ginsengisegetis</name>
    <dbReference type="NCBI Taxonomy" id="393003"/>
    <lineage>
        <taxon>Bacteria</taxon>
        <taxon>Pseudomonadati</taxon>
        <taxon>Bacteroidota</taxon>
        <taxon>Chitinophagia</taxon>
        <taxon>Chitinophagales</taxon>
        <taxon>Chitinophagaceae</taxon>
        <taxon>Chitinophaga</taxon>
    </lineage>
</organism>
<dbReference type="Pfam" id="PF05192">
    <property type="entry name" value="MutS_III"/>
    <property type="match status" value="1"/>
</dbReference>
<dbReference type="InterPro" id="IPR027417">
    <property type="entry name" value="P-loop_NTPase"/>
</dbReference>
<evidence type="ECO:0000256" key="1">
    <source>
        <dbReference type="ARBA" id="ARBA00022741"/>
    </source>
</evidence>
<evidence type="ECO:0000259" key="4">
    <source>
        <dbReference type="SMART" id="SM00534"/>
    </source>
</evidence>
<keyword evidence="2" id="KW-0067">ATP-binding</keyword>
<dbReference type="STRING" id="393003.SAMN05660461_1131"/>
<dbReference type="Proteomes" id="UP000190166">
    <property type="component" value="Unassembled WGS sequence"/>
</dbReference>
<dbReference type="InterPro" id="IPR036187">
    <property type="entry name" value="DNA_mismatch_repair_MutS_sf"/>
</dbReference>
<dbReference type="GO" id="GO:0005524">
    <property type="term" value="F:ATP binding"/>
    <property type="evidence" value="ECO:0007669"/>
    <property type="project" value="UniProtKB-KW"/>
</dbReference>
<dbReference type="InterPro" id="IPR007696">
    <property type="entry name" value="DNA_mismatch_repair_MutS_core"/>
</dbReference>
<protein>
    <submittedName>
        <fullName evidence="5">MutS domain III</fullName>
    </submittedName>
</protein>
<evidence type="ECO:0000313" key="6">
    <source>
        <dbReference type="Proteomes" id="UP000190166"/>
    </source>
</evidence>
<dbReference type="SMART" id="SM00534">
    <property type="entry name" value="MUTSac"/>
    <property type="match status" value="1"/>
</dbReference>
<accession>A0A1T5ND74</accession>
<reference evidence="5 6" key="1">
    <citation type="submission" date="2017-02" db="EMBL/GenBank/DDBJ databases">
        <authorList>
            <person name="Peterson S.W."/>
        </authorList>
    </citation>
    <scope>NUCLEOTIDE SEQUENCE [LARGE SCALE GENOMIC DNA]</scope>
    <source>
        <strain evidence="5 6">DSM 18108</strain>
    </source>
</reference>
<gene>
    <name evidence="5" type="ORF">SAMN05660461_1131</name>
</gene>
<feature type="domain" description="DNA mismatch repair proteins mutS family" evidence="4">
    <location>
        <begin position="257"/>
        <end position="440"/>
    </location>
</feature>